<keyword evidence="1" id="KW-0436">Ligase</keyword>
<organism evidence="1 2">
    <name type="scientific">candidate division WS5 bacterium</name>
    <dbReference type="NCBI Taxonomy" id="2093353"/>
    <lineage>
        <taxon>Bacteria</taxon>
        <taxon>candidate division WS5</taxon>
    </lineage>
</organism>
<accession>A0A419DBI8</accession>
<sequence>MNNLINKMRNIFYEDIAYPIYQCKYGPAFGNSIIKILKRIEEYQWLAHDEMLAMQKEKLRSLIKHAYLTVPYYHEVMKKKGLSPEDIKSANDLINFPVLTKQIIRENRRRLISANLQKGKYIETATGGSTGEPLNFIRDWNTLIWTEASNLRGRLWAGVRIGDREIDFRFIGTPSLLGTFRTKIINKNSLDALAKENELIRYMDKIRSFKPRSIVAYASNLYRIAVVCNKHQINGIEFPSIFSTGELLYDYQRAFIENQFNGKVFDYYGCNEVGSIAHECEHHHKHISEERFIIEVSDSRGNPANNSFGVMTITDLDNYAMPFIRYQNGDLAETSNDPCQCGRALKIIKSIQGRIQEFLRTSDGNYVPAIFFPCYFKDIKGIDQYQIIQPDLNDIILKIVKNSFFSVQELENVKHFIKQTIGENINITVEEHSHIPLTNSGKNRLIVSHLPMDI</sequence>
<dbReference type="InterPro" id="IPR053158">
    <property type="entry name" value="CapK_Type1_Caps_Biosynth"/>
</dbReference>
<dbReference type="Gene3D" id="3.40.50.12780">
    <property type="entry name" value="N-terminal domain of ligase-like"/>
    <property type="match status" value="1"/>
</dbReference>
<dbReference type="PANTHER" id="PTHR36932">
    <property type="entry name" value="CAPSULAR POLYSACCHARIDE BIOSYNTHESIS PROTEIN"/>
    <property type="match status" value="1"/>
</dbReference>
<comment type="caution">
    <text evidence="1">The sequence shown here is derived from an EMBL/GenBank/DDBJ whole genome shotgun (WGS) entry which is preliminary data.</text>
</comment>
<name>A0A419DBI8_9BACT</name>
<proteinExistence type="predicted"/>
<dbReference type="PANTHER" id="PTHR36932:SF1">
    <property type="entry name" value="CAPSULAR POLYSACCHARIDE BIOSYNTHESIS PROTEIN"/>
    <property type="match status" value="1"/>
</dbReference>
<evidence type="ECO:0000313" key="1">
    <source>
        <dbReference type="EMBL" id="RJO60422.1"/>
    </source>
</evidence>
<dbReference type="InterPro" id="IPR042099">
    <property type="entry name" value="ANL_N_sf"/>
</dbReference>
<evidence type="ECO:0000313" key="2">
    <source>
        <dbReference type="Proteomes" id="UP000285655"/>
    </source>
</evidence>
<dbReference type="Proteomes" id="UP000285655">
    <property type="component" value="Unassembled WGS sequence"/>
</dbReference>
<dbReference type="SUPFAM" id="SSF56801">
    <property type="entry name" value="Acetyl-CoA synthetase-like"/>
    <property type="match status" value="1"/>
</dbReference>
<dbReference type="EMBL" id="QZJW01000045">
    <property type="protein sequence ID" value="RJO60422.1"/>
    <property type="molecule type" value="Genomic_DNA"/>
</dbReference>
<dbReference type="GO" id="GO:0016874">
    <property type="term" value="F:ligase activity"/>
    <property type="evidence" value="ECO:0007669"/>
    <property type="project" value="UniProtKB-KW"/>
</dbReference>
<dbReference type="AlphaFoldDB" id="A0A419DBI8"/>
<gene>
    <name evidence="1" type="ORF">C4544_05115</name>
</gene>
<protein>
    <submittedName>
        <fullName evidence="1">Phenylacetate--CoA ligase family protein</fullName>
    </submittedName>
</protein>
<reference evidence="1 2" key="1">
    <citation type="journal article" date="2017" name="ISME J.">
        <title>Energy and carbon metabolisms in a deep terrestrial subsurface fluid microbial community.</title>
        <authorList>
            <person name="Momper L."/>
            <person name="Jungbluth S.P."/>
            <person name="Lee M.D."/>
            <person name="Amend J.P."/>
        </authorList>
    </citation>
    <scope>NUCLEOTIDE SEQUENCE [LARGE SCALE GENOMIC DNA]</scope>
    <source>
        <strain evidence="1">SURF_29</strain>
    </source>
</reference>